<evidence type="ECO:0000256" key="3">
    <source>
        <dbReference type="SAM" id="MobiDB-lite"/>
    </source>
</evidence>
<evidence type="ECO:0000256" key="1">
    <source>
        <dbReference type="ARBA" id="ARBA00022737"/>
    </source>
</evidence>
<dbReference type="SUPFAM" id="SSF46689">
    <property type="entry name" value="Homeodomain-like"/>
    <property type="match status" value="2"/>
</dbReference>
<dbReference type="InterPro" id="IPR001005">
    <property type="entry name" value="SANT/Myb"/>
</dbReference>
<keyword evidence="1" id="KW-0677">Repeat</keyword>
<evidence type="ECO:0000259" key="4">
    <source>
        <dbReference type="PROSITE" id="PS50090"/>
    </source>
</evidence>
<feature type="domain" description="Myb-like" evidence="4">
    <location>
        <begin position="161"/>
        <end position="204"/>
    </location>
</feature>
<accession>A0A843VEW2</accession>
<feature type="compositionally biased region" description="Polar residues" evidence="3">
    <location>
        <begin position="42"/>
        <end position="52"/>
    </location>
</feature>
<dbReference type="PROSITE" id="PS50090">
    <property type="entry name" value="MYB_LIKE"/>
    <property type="match status" value="2"/>
</dbReference>
<sequence length="204" mass="22927">MAGMKLEEEACVENRQSAAASSSSQSEGSCVRLLRSPAICSPGTSSPCQRRTSGPIRRAKGGWTPEEVSKHPDTMLLIILHFNVCACSAESFPDRSEVQCLHRWQKVLNPELIKGPWTPEEDGKIIQLVAKHGPTKWSVIAKSLPGRIGKQCRERWHNHLNPIIKKDAWTLEEELKLINAHHRYGNKWAEIAKFLPGRCFSTLR</sequence>
<gene>
    <name evidence="6" type="ORF">Taro_025664</name>
</gene>
<comment type="caution">
    <text evidence="6">The sequence shown here is derived from an EMBL/GenBank/DDBJ whole genome shotgun (WGS) entry which is preliminary data.</text>
</comment>
<feature type="domain" description="HTH myb-type" evidence="5">
    <location>
        <begin position="165"/>
        <end position="204"/>
    </location>
</feature>
<evidence type="ECO:0000313" key="7">
    <source>
        <dbReference type="Proteomes" id="UP000652761"/>
    </source>
</evidence>
<dbReference type="InterPro" id="IPR009057">
    <property type="entry name" value="Homeodomain-like_sf"/>
</dbReference>
<dbReference type="PANTHER" id="PTHR45614">
    <property type="entry name" value="MYB PROTEIN-RELATED"/>
    <property type="match status" value="1"/>
</dbReference>
<evidence type="ECO:0000259" key="5">
    <source>
        <dbReference type="PROSITE" id="PS51294"/>
    </source>
</evidence>
<organism evidence="6 7">
    <name type="scientific">Colocasia esculenta</name>
    <name type="common">Wild taro</name>
    <name type="synonym">Arum esculentum</name>
    <dbReference type="NCBI Taxonomy" id="4460"/>
    <lineage>
        <taxon>Eukaryota</taxon>
        <taxon>Viridiplantae</taxon>
        <taxon>Streptophyta</taxon>
        <taxon>Embryophyta</taxon>
        <taxon>Tracheophyta</taxon>
        <taxon>Spermatophyta</taxon>
        <taxon>Magnoliopsida</taxon>
        <taxon>Liliopsida</taxon>
        <taxon>Araceae</taxon>
        <taxon>Aroideae</taxon>
        <taxon>Colocasieae</taxon>
        <taxon>Colocasia</taxon>
    </lineage>
</organism>
<protein>
    <submittedName>
        <fullName evidence="6">Uncharacterized protein</fullName>
    </submittedName>
</protein>
<evidence type="ECO:0000313" key="6">
    <source>
        <dbReference type="EMBL" id="MQL93027.1"/>
    </source>
</evidence>
<reference evidence="6" key="1">
    <citation type="submission" date="2017-07" db="EMBL/GenBank/DDBJ databases">
        <title>Taro Niue Genome Assembly and Annotation.</title>
        <authorList>
            <person name="Atibalentja N."/>
            <person name="Keating K."/>
            <person name="Fields C.J."/>
        </authorList>
    </citation>
    <scope>NUCLEOTIDE SEQUENCE</scope>
    <source>
        <strain evidence="6">Niue_2</strain>
        <tissue evidence="6">Leaf</tissue>
    </source>
</reference>
<proteinExistence type="predicted"/>
<dbReference type="Proteomes" id="UP000652761">
    <property type="component" value="Unassembled WGS sequence"/>
</dbReference>
<dbReference type="PROSITE" id="PS51294">
    <property type="entry name" value="HTH_MYB"/>
    <property type="match status" value="2"/>
</dbReference>
<feature type="domain" description="HTH myb-type" evidence="5">
    <location>
        <begin position="109"/>
        <end position="164"/>
    </location>
</feature>
<feature type="region of interest" description="Disordered" evidence="3">
    <location>
        <begin position="41"/>
        <end position="67"/>
    </location>
</feature>
<dbReference type="FunFam" id="1.10.10.60:FF:000010">
    <property type="entry name" value="Transcriptional activator Myb isoform A"/>
    <property type="match status" value="1"/>
</dbReference>
<dbReference type="PANTHER" id="PTHR45614:SF194">
    <property type="entry name" value="TRANSCRIPTION FACTOR MYB3R-3-RELATED"/>
    <property type="match status" value="1"/>
</dbReference>
<dbReference type="OrthoDB" id="2143914at2759"/>
<keyword evidence="2" id="KW-0238">DNA-binding</keyword>
<dbReference type="SMART" id="SM00717">
    <property type="entry name" value="SANT"/>
    <property type="match status" value="3"/>
</dbReference>
<dbReference type="Gene3D" id="1.10.10.60">
    <property type="entry name" value="Homeodomain-like"/>
    <property type="match status" value="3"/>
</dbReference>
<dbReference type="EMBL" id="NMUH01001509">
    <property type="protein sequence ID" value="MQL93027.1"/>
    <property type="molecule type" value="Genomic_DNA"/>
</dbReference>
<dbReference type="InterPro" id="IPR050560">
    <property type="entry name" value="MYB_TF"/>
</dbReference>
<dbReference type="CDD" id="cd00167">
    <property type="entry name" value="SANT"/>
    <property type="match status" value="2"/>
</dbReference>
<evidence type="ECO:0000256" key="2">
    <source>
        <dbReference type="ARBA" id="ARBA00023125"/>
    </source>
</evidence>
<dbReference type="Pfam" id="PF00249">
    <property type="entry name" value="Myb_DNA-binding"/>
    <property type="match status" value="2"/>
</dbReference>
<feature type="domain" description="Myb-like" evidence="4">
    <location>
        <begin position="109"/>
        <end position="160"/>
    </location>
</feature>
<dbReference type="GO" id="GO:0005634">
    <property type="term" value="C:nucleus"/>
    <property type="evidence" value="ECO:0007669"/>
    <property type="project" value="TreeGrafter"/>
</dbReference>
<name>A0A843VEW2_COLES</name>
<dbReference type="GO" id="GO:0000978">
    <property type="term" value="F:RNA polymerase II cis-regulatory region sequence-specific DNA binding"/>
    <property type="evidence" value="ECO:0007669"/>
    <property type="project" value="TreeGrafter"/>
</dbReference>
<dbReference type="InterPro" id="IPR017930">
    <property type="entry name" value="Myb_dom"/>
</dbReference>
<dbReference type="AlphaFoldDB" id="A0A843VEW2"/>
<keyword evidence="7" id="KW-1185">Reference proteome</keyword>
<dbReference type="GO" id="GO:0000981">
    <property type="term" value="F:DNA-binding transcription factor activity, RNA polymerase II-specific"/>
    <property type="evidence" value="ECO:0007669"/>
    <property type="project" value="TreeGrafter"/>
</dbReference>